<feature type="transmembrane region" description="Helical" evidence="9">
    <location>
        <begin position="201"/>
        <end position="219"/>
    </location>
</feature>
<dbReference type="PANTHER" id="PTHR38686:SF1">
    <property type="entry name" value="APOLIPOPROTEIN N-ACYLTRANSFERASE"/>
    <property type="match status" value="1"/>
</dbReference>
<name>A0ABN8HG67_9BACT</name>
<keyword evidence="7 9" id="KW-0472">Membrane</keyword>
<dbReference type="Proteomes" id="UP001295463">
    <property type="component" value="Chromosome"/>
</dbReference>
<organism evidence="11 12">
    <name type="scientific">Trichlorobacter ammonificans</name>
    <dbReference type="NCBI Taxonomy" id="2916410"/>
    <lineage>
        <taxon>Bacteria</taxon>
        <taxon>Pseudomonadati</taxon>
        <taxon>Thermodesulfobacteriota</taxon>
        <taxon>Desulfuromonadia</taxon>
        <taxon>Geobacterales</taxon>
        <taxon>Geobacteraceae</taxon>
        <taxon>Trichlorobacter</taxon>
    </lineage>
</organism>
<keyword evidence="6 9" id="KW-1133">Transmembrane helix</keyword>
<evidence type="ECO:0000259" key="10">
    <source>
        <dbReference type="PROSITE" id="PS50263"/>
    </source>
</evidence>
<feature type="transmembrane region" description="Helical" evidence="9">
    <location>
        <begin position="128"/>
        <end position="149"/>
    </location>
</feature>
<keyword evidence="5 9" id="KW-0812">Transmembrane</keyword>
<dbReference type="NCBIfam" id="TIGR00546">
    <property type="entry name" value="lnt"/>
    <property type="match status" value="1"/>
</dbReference>
<dbReference type="InterPro" id="IPR004563">
    <property type="entry name" value="Apolipo_AcylTrfase"/>
</dbReference>
<evidence type="ECO:0000256" key="8">
    <source>
        <dbReference type="ARBA" id="ARBA00023315"/>
    </source>
</evidence>
<dbReference type="PROSITE" id="PS50263">
    <property type="entry name" value="CN_HYDROLASE"/>
    <property type="match status" value="1"/>
</dbReference>
<comment type="catalytic activity">
    <reaction evidence="9">
        <text>N-terminal S-1,2-diacyl-sn-glyceryl-L-cysteinyl-[lipoprotein] + a glycerophospholipid = N-acyl-S-1,2-diacyl-sn-glyceryl-L-cysteinyl-[lipoprotein] + a 2-acyl-sn-glycero-3-phospholipid + H(+)</text>
        <dbReference type="Rhea" id="RHEA:48228"/>
        <dbReference type="Rhea" id="RHEA-COMP:14681"/>
        <dbReference type="Rhea" id="RHEA-COMP:14684"/>
        <dbReference type="ChEBI" id="CHEBI:15378"/>
        <dbReference type="ChEBI" id="CHEBI:136912"/>
        <dbReference type="ChEBI" id="CHEBI:140656"/>
        <dbReference type="ChEBI" id="CHEBI:140657"/>
        <dbReference type="ChEBI" id="CHEBI:140660"/>
        <dbReference type="EC" id="2.3.1.269"/>
    </reaction>
</comment>
<feature type="domain" description="CN hydrolase" evidence="10">
    <location>
        <begin position="239"/>
        <end position="483"/>
    </location>
</feature>
<evidence type="ECO:0000256" key="3">
    <source>
        <dbReference type="ARBA" id="ARBA00022475"/>
    </source>
</evidence>
<evidence type="ECO:0000313" key="11">
    <source>
        <dbReference type="EMBL" id="CAH2031827.1"/>
    </source>
</evidence>
<reference evidence="11 12" key="1">
    <citation type="submission" date="2022-03" db="EMBL/GenBank/DDBJ databases">
        <authorList>
            <person name="Koch H."/>
        </authorList>
    </citation>
    <scope>NUCLEOTIDE SEQUENCE [LARGE SCALE GENOMIC DNA]</scope>
    <source>
        <strain evidence="11 12">G1</strain>
    </source>
</reference>
<dbReference type="InterPro" id="IPR045378">
    <property type="entry name" value="LNT_N"/>
</dbReference>
<dbReference type="InterPro" id="IPR036526">
    <property type="entry name" value="C-N_Hydrolase_sf"/>
</dbReference>
<comment type="function">
    <text evidence="9">Catalyzes the phospholipid dependent N-acylation of the N-terminal cysteine of apolipoprotein, the last step in lipoprotein maturation.</text>
</comment>
<dbReference type="EMBL" id="OW150024">
    <property type="protein sequence ID" value="CAH2031827.1"/>
    <property type="molecule type" value="Genomic_DNA"/>
</dbReference>
<feature type="transmembrane region" description="Helical" evidence="9">
    <location>
        <begin position="490"/>
        <end position="511"/>
    </location>
</feature>
<evidence type="ECO:0000256" key="5">
    <source>
        <dbReference type="ARBA" id="ARBA00022692"/>
    </source>
</evidence>
<evidence type="ECO:0000256" key="1">
    <source>
        <dbReference type="ARBA" id="ARBA00004651"/>
    </source>
</evidence>
<feature type="transmembrane region" description="Helical" evidence="9">
    <location>
        <begin position="169"/>
        <end position="189"/>
    </location>
</feature>
<keyword evidence="4 9" id="KW-0808">Transferase</keyword>
<accession>A0ABN8HG67</accession>
<dbReference type="HAMAP" id="MF_01148">
    <property type="entry name" value="Lnt"/>
    <property type="match status" value="1"/>
</dbReference>
<dbReference type="Pfam" id="PF20154">
    <property type="entry name" value="LNT_N"/>
    <property type="match status" value="1"/>
</dbReference>
<proteinExistence type="inferred from homology"/>
<dbReference type="CDD" id="cd07571">
    <property type="entry name" value="ALP_N-acyl_transferase"/>
    <property type="match status" value="1"/>
</dbReference>
<gene>
    <name evidence="9 11" type="primary">lnt</name>
    <name evidence="11" type="ORF">GEAMG1_1992</name>
</gene>
<sequence length="529" mass="57542">MKKLSVVSMTALPGVPVALALCSGLLTALSFPKVELSFLAWIALIPLLTALEGQTPRAAFRLGFIAGLTAYAGLLYWVIIVMTEYGHLPLFAGIPLWLLLSCWLALFSGAASWAAVLGERWGIKAALIFPLAWVGADYLRSFLLTGFPWTMLGHSQYRLLPLIQVSDLTGVYGVTALIVLANVVLYRILRAVAGARVPYPAKSAAVLVLALAGTLWYGFHRLNLNQIPPAGTTLKVALIQGNIDQSVKWSPAFLDATLDIYSTLTRQAATQTRPDLVVWPESAAPFFFQDDGPPSQRIRGLARELDTAILFGSPALEQRNGRTAYLNSAFLLDRRGNLLGRSDKMHLVPFGEYVPLARLLPFVKKLVHGIGDFVPGREIRPLNASGLPLGILVCYEAIFPELARQHVASGSRVLVNITNDAWFGRSSAPYQHLAMAAFRAVETRTPLVRAANTGITALVDQNGHIKGMTPLFKEAVMVGEVRSGSAGAPYLLIGDLFARGCLLFCVLILLVQWRRNTNRIPRVTKGDAP</sequence>
<keyword evidence="12" id="KW-1185">Reference proteome</keyword>
<feature type="transmembrane region" description="Helical" evidence="9">
    <location>
        <begin position="94"/>
        <end position="116"/>
    </location>
</feature>
<evidence type="ECO:0000256" key="2">
    <source>
        <dbReference type="ARBA" id="ARBA00010065"/>
    </source>
</evidence>
<dbReference type="InterPro" id="IPR003010">
    <property type="entry name" value="C-N_Hydrolase"/>
</dbReference>
<dbReference type="Pfam" id="PF00795">
    <property type="entry name" value="CN_hydrolase"/>
    <property type="match status" value="1"/>
</dbReference>
<comment type="similarity">
    <text evidence="2 9">Belongs to the CN hydrolase family. Apolipoprotein N-acyltransferase subfamily.</text>
</comment>
<keyword evidence="3 9" id="KW-1003">Cell membrane</keyword>
<comment type="subcellular location">
    <subcellularLocation>
        <location evidence="1 9">Cell membrane</location>
        <topology evidence="1 9">Multi-pass membrane protein</topology>
    </subcellularLocation>
</comment>
<evidence type="ECO:0000256" key="9">
    <source>
        <dbReference type="HAMAP-Rule" id="MF_01148"/>
    </source>
</evidence>
<feature type="transmembrane region" description="Helical" evidence="9">
    <location>
        <begin position="36"/>
        <end position="53"/>
    </location>
</feature>
<dbReference type="SUPFAM" id="SSF56317">
    <property type="entry name" value="Carbon-nitrogen hydrolase"/>
    <property type="match status" value="1"/>
</dbReference>
<protein>
    <recommendedName>
        <fullName evidence="9">Apolipoprotein N-acyltransferase</fullName>
        <shortName evidence="9">ALP N-acyltransferase</shortName>
        <ecNumber evidence="9">2.3.1.269</ecNumber>
    </recommendedName>
</protein>
<comment type="pathway">
    <text evidence="9">Protein modification; lipoprotein biosynthesis (N-acyl transfer).</text>
</comment>
<evidence type="ECO:0000256" key="6">
    <source>
        <dbReference type="ARBA" id="ARBA00022989"/>
    </source>
</evidence>
<evidence type="ECO:0000313" key="12">
    <source>
        <dbReference type="Proteomes" id="UP001295463"/>
    </source>
</evidence>
<evidence type="ECO:0000256" key="4">
    <source>
        <dbReference type="ARBA" id="ARBA00022679"/>
    </source>
</evidence>
<keyword evidence="8 9" id="KW-0012">Acyltransferase</keyword>
<dbReference type="Gene3D" id="3.60.110.10">
    <property type="entry name" value="Carbon-nitrogen hydrolase"/>
    <property type="match status" value="1"/>
</dbReference>
<evidence type="ECO:0000256" key="7">
    <source>
        <dbReference type="ARBA" id="ARBA00023136"/>
    </source>
</evidence>
<dbReference type="PANTHER" id="PTHR38686">
    <property type="entry name" value="APOLIPOPROTEIN N-ACYLTRANSFERASE"/>
    <property type="match status" value="1"/>
</dbReference>
<dbReference type="EC" id="2.3.1.269" evidence="9"/>
<feature type="transmembrane region" description="Helical" evidence="9">
    <location>
        <begin position="60"/>
        <end position="82"/>
    </location>
</feature>
<dbReference type="GO" id="GO:0016746">
    <property type="term" value="F:acyltransferase activity"/>
    <property type="evidence" value="ECO:0007669"/>
    <property type="project" value="UniProtKB-KW"/>
</dbReference>